<dbReference type="SUPFAM" id="SSF51569">
    <property type="entry name" value="Aldolase"/>
    <property type="match status" value="1"/>
</dbReference>
<reference evidence="3" key="1">
    <citation type="journal article" date="2020" name="Phytopathology">
        <title>Genome sequence and comparative analysis of Colletotrichum gloeosporioides isolated from Liriodendron leaves.</title>
        <authorList>
            <person name="Fu F.F."/>
            <person name="Hao Z."/>
            <person name="Wang P."/>
            <person name="Lu Y."/>
            <person name="Xue L.J."/>
            <person name="Wei G."/>
            <person name="Tian Y."/>
            <person name="Baishi H."/>
            <person name="Xu H."/>
            <person name="Shi J."/>
            <person name="Cheng T."/>
            <person name="Wang G."/>
            <person name="Yi Y."/>
            <person name="Chen J."/>
        </authorList>
    </citation>
    <scope>NUCLEOTIDE SEQUENCE</scope>
    <source>
        <strain evidence="3">Lc1</strain>
    </source>
</reference>
<dbReference type="GO" id="GO:0046872">
    <property type="term" value="F:metal ion binding"/>
    <property type="evidence" value="ECO:0007669"/>
    <property type="project" value="UniProtKB-KW"/>
</dbReference>
<dbReference type="GO" id="GO:0046951">
    <property type="term" value="P:ketone body biosynthetic process"/>
    <property type="evidence" value="ECO:0007669"/>
    <property type="project" value="TreeGrafter"/>
</dbReference>
<dbReference type="AlphaFoldDB" id="A0A8H4CQ36"/>
<keyword evidence="4" id="KW-1185">Reference proteome</keyword>
<reference evidence="3" key="2">
    <citation type="submission" date="2020-03" db="EMBL/GenBank/DDBJ databases">
        <authorList>
            <person name="Fu F.-F."/>
            <person name="Chen J."/>
        </authorList>
    </citation>
    <scope>NUCLEOTIDE SEQUENCE</scope>
    <source>
        <strain evidence="3">Lc1</strain>
    </source>
</reference>
<dbReference type="EMBL" id="WVTB01000025">
    <property type="protein sequence ID" value="KAF3807990.1"/>
    <property type="molecule type" value="Genomic_DNA"/>
</dbReference>
<dbReference type="InterPro" id="IPR043594">
    <property type="entry name" value="HMGL"/>
</dbReference>
<evidence type="ECO:0000256" key="1">
    <source>
        <dbReference type="ARBA" id="ARBA00022723"/>
    </source>
</evidence>
<organism evidence="3 4">
    <name type="scientific">Colletotrichum gloeosporioides</name>
    <name type="common">Anthracnose fungus</name>
    <name type="synonym">Glomerella cingulata</name>
    <dbReference type="NCBI Taxonomy" id="474922"/>
    <lineage>
        <taxon>Eukaryota</taxon>
        <taxon>Fungi</taxon>
        <taxon>Dikarya</taxon>
        <taxon>Ascomycota</taxon>
        <taxon>Pezizomycotina</taxon>
        <taxon>Sordariomycetes</taxon>
        <taxon>Hypocreomycetidae</taxon>
        <taxon>Glomerellales</taxon>
        <taxon>Glomerellaceae</taxon>
        <taxon>Colletotrichum</taxon>
        <taxon>Colletotrichum gloeosporioides species complex</taxon>
    </lineage>
</organism>
<keyword evidence="2" id="KW-0456">Lyase</keyword>
<proteinExistence type="predicted"/>
<dbReference type="GO" id="GO:0004419">
    <property type="term" value="F:hydroxymethylglutaryl-CoA lyase activity"/>
    <property type="evidence" value="ECO:0007669"/>
    <property type="project" value="TreeGrafter"/>
</dbReference>
<accession>A0A8H4CQ36</accession>
<protein>
    <submittedName>
        <fullName evidence="3">Uncharacterized protein</fullName>
    </submittedName>
</protein>
<evidence type="ECO:0000313" key="3">
    <source>
        <dbReference type="EMBL" id="KAF3807990.1"/>
    </source>
</evidence>
<sequence>MSLSTYSRSLPSSFDAQRQRTWMSCYGGRKTHCRVTSASSKTRSAVRRPQMPCFPSSSDFSILLAMKLVWVKFGHWDASRHQAVARVLADRLVGQFHNTYGYGFAHKVRAYVMGIDPFDASVPRLGRCPFASGAKGNVKTEDVTCSLERMDIITGVVLDKLSAIGKPYGSRVISAIAAKRASGGAKNASKTNISWVMDDLDEYCVSRASTPENHTIQAKRKTKTHRQIDF</sequence>
<dbReference type="Gene3D" id="3.20.20.70">
    <property type="entry name" value="Aldolase class I"/>
    <property type="match status" value="1"/>
</dbReference>
<keyword evidence="1" id="KW-0479">Metal-binding</keyword>
<evidence type="ECO:0000313" key="4">
    <source>
        <dbReference type="Proteomes" id="UP000613401"/>
    </source>
</evidence>
<dbReference type="PANTHER" id="PTHR42738">
    <property type="entry name" value="HYDROXYMETHYLGLUTARYL-COA LYASE"/>
    <property type="match status" value="1"/>
</dbReference>
<name>A0A8H4CQ36_COLGL</name>
<evidence type="ECO:0000256" key="2">
    <source>
        <dbReference type="ARBA" id="ARBA00023239"/>
    </source>
</evidence>
<dbReference type="PANTHER" id="PTHR42738:SF7">
    <property type="entry name" value="HYDROXYMETHYLGLUTARYL-COA LYASE"/>
    <property type="match status" value="1"/>
</dbReference>
<dbReference type="Proteomes" id="UP000613401">
    <property type="component" value="Unassembled WGS sequence"/>
</dbReference>
<gene>
    <name evidence="3" type="ORF">GCG54_00015374</name>
</gene>
<dbReference type="InterPro" id="IPR013785">
    <property type="entry name" value="Aldolase_TIM"/>
</dbReference>
<dbReference type="GO" id="GO:0006552">
    <property type="term" value="P:L-leucine catabolic process"/>
    <property type="evidence" value="ECO:0007669"/>
    <property type="project" value="TreeGrafter"/>
</dbReference>
<dbReference type="RefSeq" id="XP_045267149.1">
    <property type="nucleotide sequence ID" value="XM_045415167.1"/>
</dbReference>
<comment type="caution">
    <text evidence="3">The sequence shown here is derived from an EMBL/GenBank/DDBJ whole genome shotgun (WGS) entry which is preliminary data.</text>
</comment>
<dbReference type="GeneID" id="69022478"/>